<feature type="transmembrane region" description="Helical" evidence="7">
    <location>
        <begin position="212"/>
        <end position="232"/>
    </location>
</feature>
<keyword evidence="10" id="KW-1185">Reference proteome</keyword>
<protein>
    <submittedName>
        <fullName evidence="9">Cysteine transporter</fullName>
    </submittedName>
</protein>
<feature type="transmembrane region" description="Helical" evidence="7">
    <location>
        <begin position="244"/>
        <end position="262"/>
    </location>
</feature>
<evidence type="ECO:0000313" key="10">
    <source>
        <dbReference type="Proteomes" id="UP000029409"/>
    </source>
</evidence>
<accession>A0A089J1P7</accession>
<gene>
    <name evidence="9" type="ORF">PDUR_27025</name>
</gene>
<feature type="transmembrane region" description="Helical" evidence="7">
    <location>
        <begin position="152"/>
        <end position="172"/>
    </location>
</feature>
<feature type="transmembrane region" description="Helical" evidence="7">
    <location>
        <begin position="34"/>
        <end position="55"/>
    </location>
</feature>
<keyword evidence="5 7" id="KW-1133">Transmembrane helix</keyword>
<evidence type="ECO:0000256" key="4">
    <source>
        <dbReference type="ARBA" id="ARBA00022692"/>
    </source>
</evidence>
<feature type="transmembrane region" description="Helical" evidence="7">
    <location>
        <begin position="184"/>
        <end position="206"/>
    </location>
</feature>
<dbReference type="SUPFAM" id="SSF103481">
    <property type="entry name" value="Multidrug resistance efflux transporter EmrE"/>
    <property type="match status" value="2"/>
</dbReference>
<evidence type="ECO:0000259" key="8">
    <source>
        <dbReference type="Pfam" id="PF00892"/>
    </source>
</evidence>
<proteinExistence type="inferred from homology"/>
<evidence type="ECO:0000256" key="5">
    <source>
        <dbReference type="ARBA" id="ARBA00022989"/>
    </source>
</evidence>
<evidence type="ECO:0000313" key="9">
    <source>
        <dbReference type="EMBL" id="AIQ15114.1"/>
    </source>
</evidence>
<feature type="domain" description="EamA" evidence="8">
    <location>
        <begin position="5"/>
        <end position="140"/>
    </location>
</feature>
<dbReference type="RefSeq" id="WP_042208789.1">
    <property type="nucleotide sequence ID" value="NZ_CP009288.1"/>
</dbReference>
<dbReference type="GO" id="GO:0005886">
    <property type="term" value="C:plasma membrane"/>
    <property type="evidence" value="ECO:0007669"/>
    <property type="project" value="UniProtKB-SubCell"/>
</dbReference>
<keyword evidence="6 7" id="KW-0472">Membrane</keyword>
<evidence type="ECO:0000256" key="6">
    <source>
        <dbReference type="ARBA" id="ARBA00023136"/>
    </source>
</evidence>
<evidence type="ECO:0000256" key="7">
    <source>
        <dbReference type="SAM" id="Phobius"/>
    </source>
</evidence>
<comment type="subcellular location">
    <subcellularLocation>
        <location evidence="1">Cell membrane</location>
        <topology evidence="1">Multi-pass membrane protein</topology>
    </subcellularLocation>
</comment>
<dbReference type="AlphaFoldDB" id="A0A089J1P7"/>
<name>A0A089J1P7_PAEDU</name>
<dbReference type="InterPro" id="IPR050638">
    <property type="entry name" value="AA-Vitamin_Transporters"/>
</dbReference>
<dbReference type="STRING" id="44251.PDUR_27025"/>
<dbReference type="KEGG" id="pdu:PDUR_27025"/>
<dbReference type="PANTHER" id="PTHR32322">
    <property type="entry name" value="INNER MEMBRANE TRANSPORTER"/>
    <property type="match status" value="1"/>
</dbReference>
<comment type="similarity">
    <text evidence="2">Belongs to the EamA transporter family.</text>
</comment>
<evidence type="ECO:0000256" key="1">
    <source>
        <dbReference type="ARBA" id="ARBA00004651"/>
    </source>
</evidence>
<dbReference type="Pfam" id="PF00892">
    <property type="entry name" value="EamA"/>
    <property type="match status" value="2"/>
</dbReference>
<organism evidence="9 10">
    <name type="scientific">Paenibacillus durus</name>
    <name type="common">Paenibacillus azotofixans</name>
    <dbReference type="NCBI Taxonomy" id="44251"/>
    <lineage>
        <taxon>Bacteria</taxon>
        <taxon>Bacillati</taxon>
        <taxon>Bacillota</taxon>
        <taxon>Bacilli</taxon>
        <taxon>Bacillales</taxon>
        <taxon>Paenibacillaceae</taxon>
        <taxon>Paenibacillus</taxon>
    </lineage>
</organism>
<keyword evidence="4 7" id="KW-0812">Transmembrane</keyword>
<dbReference type="InterPro" id="IPR000620">
    <property type="entry name" value="EamA_dom"/>
</dbReference>
<feature type="domain" description="EamA" evidence="8">
    <location>
        <begin position="155"/>
        <end position="284"/>
    </location>
</feature>
<reference evidence="9 10" key="1">
    <citation type="submission" date="2014-08" db="EMBL/GenBank/DDBJ databases">
        <title>Comparative genomics of the Paenibacillus odorifer group.</title>
        <authorList>
            <person name="den Bakker H.C."/>
            <person name="Tsai Y.-C."/>
            <person name="Martin N."/>
            <person name="Korlach J."/>
            <person name="Wiedmann M."/>
        </authorList>
    </citation>
    <scope>NUCLEOTIDE SEQUENCE [LARGE SCALE GENOMIC DNA]</scope>
    <source>
        <strain evidence="9 10">DSM 1735</strain>
    </source>
</reference>
<evidence type="ECO:0000256" key="3">
    <source>
        <dbReference type="ARBA" id="ARBA00022475"/>
    </source>
</evidence>
<feature type="transmembrane region" description="Helical" evidence="7">
    <location>
        <begin position="95"/>
        <end position="115"/>
    </location>
</feature>
<dbReference type="eggNOG" id="COG0697">
    <property type="taxonomic scope" value="Bacteria"/>
</dbReference>
<feature type="transmembrane region" description="Helical" evidence="7">
    <location>
        <begin position="268"/>
        <end position="284"/>
    </location>
</feature>
<dbReference type="Proteomes" id="UP000029409">
    <property type="component" value="Chromosome"/>
</dbReference>
<dbReference type="PANTHER" id="PTHR32322:SF18">
    <property type="entry name" value="S-ADENOSYLMETHIONINE_S-ADENOSYLHOMOCYSTEINE TRANSPORTER"/>
    <property type="match status" value="1"/>
</dbReference>
<dbReference type="EMBL" id="CP009288">
    <property type="protein sequence ID" value="AIQ15114.1"/>
    <property type="molecule type" value="Genomic_DNA"/>
</dbReference>
<feature type="transmembrane region" description="Helical" evidence="7">
    <location>
        <begin position="122"/>
        <end position="140"/>
    </location>
</feature>
<evidence type="ECO:0000256" key="2">
    <source>
        <dbReference type="ARBA" id="ARBA00007362"/>
    </source>
</evidence>
<dbReference type="OrthoDB" id="9805239at2"/>
<dbReference type="Gene3D" id="1.10.3730.20">
    <property type="match status" value="1"/>
</dbReference>
<feature type="transmembrane region" description="Helical" evidence="7">
    <location>
        <begin position="67"/>
        <end position="89"/>
    </location>
</feature>
<sequence length="301" mass="33842">MKKYWVILFLVIANLFWGGHYVFGKYVVAEMDPLQITFTRWIIAVVLLFPIAQLIERPDWRKVWKQWRYLLLMAAFGIIGYNFFLYTALKYTSSLEAAMINSLNPALIVLFSVIFLKEKLNLVNVAGLFISLLGVLLILTKGNLQQIFNIDYNQGDLIMLFVILNWTLYSILGRKMKGIPPISATAASVLLGILLLIPFMLFYGIHLPHSKPAVIGILYIGILPSVGSFVFWNIAISKMGASRAGIYLNLITVFTAIISAFLGQSIPFIQVVGGLLVFLGVYLSNKRRESRELKVKAEALG</sequence>
<dbReference type="InterPro" id="IPR037185">
    <property type="entry name" value="EmrE-like"/>
</dbReference>
<keyword evidence="3" id="KW-1003">Cell membrane</keyword>